<feature type="binding site" evidence="10">
    <location>
        <position position="318"/>
    </location>
    <ligand>
        <name>substrate</name>
    </ligand>
</feature>
<feature type="binding site" evidence="10">
    <location>
        <begin position="232"/>
        <end position="240"/>
    </location>
    <ligand>
        <name>ATP</name>
        <dbReference type="ChEBI" id="CHEBI:30616"/>
    </ligand>
</feature>
<dbReference type="Proteomes" id="UP000029453">
    <property type="component" value="Unassembled WGS sequence"/>
</dbReference>
<evidence type="ECO:0000256" key="9">
    <source>
        <dbReference type="ARBA" id="ARBA00047371"/>
    </source>
</evidence>
<dbReference type="GO" id="GO:0005829">
    <property type="term" value="C:cytosol"/>
    <property type="evidence" value="ECO:0007669"/>
    <property type="project" value="TreeGrafter"/>
</dbReference>
<keyword evidence="4 10" id="KW-0312">Gluconeogenesis</keyword>
<keyword evidence="10" id="KW-0464">Manganese</keyword>
<keyword evidence="7 10" id="KW-0067">ATP-binding</keyword>
<evidence type="ECO:0000256" key="10">
    <source>
        <dbReference type="HAMAP-Rule" id="MF_00453"/>
    </source>
</evidence>
<feature type="binding site" evidence="10">
    <location>
        <position position="318"/>
    </location>
    <ligand>
        <name>ATP</name>
        <dbReference type="ChEBI" id="CHEBI:30616"/>
    </ligand>
</feature>
<dbReference type="EC" id="4.1.1.49" evidence="3 10"/>
<feature type="binding site" evidence="10">
    <location>
        <position position="253"/>
    </location>
    <ligand>
        <name>Mn(2+)</name>
        <dbReference type="ChEBI" id="CHEBI:29035"/>
    </ligand>
</feature>
<name>M9LJU7_PAEPP</name>
<dbReference type="InterPro" id="IPR013035">
    <property type="entry name" value="PEP_carboxykinase_C"/>
</dbReference>
<dbReference type="FunFam" id="2.170.8.10:FF:000001">
    <property type="entry name" value="Phosphoenolpyruvate carboxykinase (ATP)"/>
    <property type="match status" value="1"/>
</dbReference>
<feature type="binding site" evidence="10">
    <location>
        <position position="191"/>
    </location>
    <ligand>
        <name>substrate</name>
    </ligand>
</feature>
<comment type="function">
    <text evidence="10">Involved in the gluconeogenesis. Catalyzes the conversion of oxaloacetate (OAA) to phosphoenolpyruvate (PEP) through direct phosphoryl transfer between the nucleoside triphosphate and OAA.</text>
</comment>
<evidence type="ECO:0000256" key="8">
    <source>
        <dbReference type="ARBA" id="ARBA00023239"/>
    </source>
</evidence>
<sequence>MIAKNQESIQLAGLHVDESYRNMAIAKLVESALRNGEAHLTSTGALQVTTGKYTGRSPKDKFIVREPSTDDPIAWGDVNQAFTPEQFDSLYHNTIKYMRSRKLFVFDGYAGADRAYRLPVRSINEYAWQNLFAHQLFIRPAADELLSYKPEFTVIAMPDMKADPAVDGTNSETFIVISFERKTILIGGTHYAGEIKKSIFSVLNYLLPFRGVMPMHCSANVGEAGDTALFFGLSGTGKTTLSADPGRSLIGDDEHGWSDTGVFNFEGGCYAKCIGLSQEKEPQIWNAIRFGSVLENVWIDTATGEADYHNNEWTENTRAAYPIDYIQGSNISGTSGHPKVIIFLTADASGVLPPVSRLTKEQAMYHFLSGYTSKLAGTERGVVEPEATFSTCFGAPFLPLRPNVYADMLGDKITKHGVKVYLVNTGWSGGPYGIGKRMNLMYTRAMVKAIINGSIEKSSFTPHSVFGILIPDVVPFVPHELLDPRNVWGDKSAYDRKAEQLAQLFAQNFEKFSGVADAIKCAGPQRGNMS</sequence>
<dbReference type="EMBL" id="BALG01000224">
    <property type="protein sequence ID" value="GAC43545.1"/>
    <property type="molecule type" value="Genomic_DNA"/>
</dbReference>
<dbReference type="InterPro" id="IPR001272">
    <property type="entry name" value="PEP_carboxykinase_ATP"/>
</dbReference>
<dbReference type="Gene3D" id="3.90.228.20">
    <property type="match status" value="1"/>
</dbReference>
<dbReference type="GO" id="GO:0005524">
    <property type="term" value="F:ATP binding"/>
    <property type="evidence" value="ECO:0007669"/>
    <property type="project" value="UniProtKB-UniRule"/>
</dbReference>
<dbReference type="AlphaFoldDB" id="M9LJU7"/>
<evidence type="ECO:0000256" key="2">
    <source>
        <dbReference type="ARBA" id="ARBA00006052"/>
    </source>
</evidence>
<feature type="binding site" evidence="10">
    <location>
        <position position="197"/>
    </location>
    <ligand>
        <name>ATP</name>
        <dbReference type="ChEBI" id="CHEBI:30616"/>
    </ligand>
</feature>
<dbReference type="SUPFAM" id="SSF53795">
    <property type="entry name" value="PEP carboxykinase-like"/>
    <property type="match status" value="1"/>
</dbReference>
<dbReference type="PROSITE" id="PS00532">
    <property type="entry name" value="PEPCK_ATP"/>
    <property type="match status" value="1"/>
</dbReference>
<feature type="binding site" evidence="10">
    <location>
        <position position="216"/>
    </location>
    <ligand>
        <name>ATP</name>
        <dbReference type="ChEBI" id="CHEBI:30616"/>
    </ligand>
</feature>
<keyword evidence="10" id="KW-0963">Cytoplasm</keyword>
<dbReference type="PANTHER" id="PTHR30031">
    <property type="entry name" value="PHOSPHOENOLPYRUVATE CARBOXYKINASE ATP"/>
    <property type="match status" value="1"/>
</dbReference>
<dbReference type="PANTHER" id="PTHR30031:SF0">
    <property type="entry name" value="PHOSPHOENOLPYRUVATE CARBOXYKINASE (ATP)"/>
    <property type="match status" value="1"/>
</dbReference>
<dbReference type="GO" id="GO:0016301">
    <property type="term" value="F:kinase activity"/>
    <property type="evidence" value="ECO:0007669"/>
    <property type="project" value="UniProtKB-KW"/>
</dbReference>
<comment type="subcellular location">
    <subcellularLocation>
        <location evidence="10">Cytoplasm</location>
    </subcellularLocation>
</comment>
<dbReference type="NCBIfam" id="TIGR00224">
    <property type="entry name" value="pckA"/>
    <property type="match status" value="1"/>
</dbReference>
<evidence type="ECO:0000256" key="5">
    <source>
        <dbReference type="ARBA" id="ARBA00022741"/>
    </source>
</evidence>
<dbReference type="NCBIfam" id="NF006821">
    <property type="entry name" value="PRK09344.1-3"/>
    <property type="match status" value="1"/>
</dbReference>
<proteinExistence type="inferred from homology"/>
<keyword evidence="11" id="KW-0418">Kinase</keyword>
<evidence type="ECO:0000313" key="11">
    <source>
        <dbReference type="EMBL" id="GAC43545.1"/>
    </source>
</evidence>
<feature type="binding site" evidence="10">
    <location>
        <position position="197"/>
    </location>
    <ligand>
        <name>Mn(2+)</name>
        <dbReference type="ChEBI" id="CHEBI:29035"/>
    </ligand>
</feature>
<dbReference type="Pfam" id="PF01293">
    <property type="entry name" value="PEPCK_ATP"/>
    <property type="match status" value="1"/>
</dbReference>
<dbReference type="HAMAP" id="MF_00453">
    <property type="entry name" value="PEPCK_ATP"/>
    <property type="match status" value="1"/>
</dbReference>
<evidence type="ECO:0000256" key="3">
    <source>
        <dbReference type="ARBA" id="ARBA00012363"/>
    </source>
</evidence>
<evidence type="ECO:0000256" key="1">
    <source>
        <dbReference type="ARBA" id="ARBA00004742"/>
    </source>
</evidence>
<protein>
    <recommendedName>
        <fullName evidence="3 10">Phosphoenolpyruvate carboxykinase (ATP)</fullName>
        <shortName evidence="10">PCK</shortName>
        <shortName evidence="10">PEP carboxykinase</shortName>
        <shortName evidence="10">PEPCK</shortName>
        <ecNumber evidence="3 10">4.1.1.49</ecNumber>
    </recommendedName>
</protein>
<keyword evidence="8 10" id="KW-0456">Lyase</keyword>
<dbReference type="PIRSF" id="PIRSF006294">
    <property type="entry name" value="PEP_crbxkin"/>
    <property type="match status" value="1"/>
</dbReference>
<gene>
    <name evidence="10" type="primary">pckA</name>
    <name evidence="11" type="ORF">PPOP_2928</name>
</gene>
<evidence type="ECO:0000256" key="4">
    <source>
        <dbReference type="ARBA" id="ARBA00022432"/>
    </source>
</evidence>
<dbReference type="Gene3D" id="3.40.449.10">
    <property type="entry name" value="Phosphoenolpyruvate Carboxykinase, domain 1"/>
    <property type="match status" value="1"/>
</dbReference>
<keyword evidence="12" id="KW-1185">Reference proteome</keyword>
<accession>M9LJU7</accession>
<comment type="caution">
    <text evidence="10">Lacks conserved residue(s) required for the propagation of feature annotation.</text>
</comment>
<comment type="caution">
    <text evidence="11">The sequence shown here is derived from an EMBL/GenBank/DDBJ whole genome shotgun (WGS) entry which is preliminary data.</text>
</comment>
<comment type="pathway">
    <text evidence="1 10">Carbohydrate biosynthesis; gluconeogenesis.</text>
</comment>
<dbReference type="NCBIfam" id="NF006820">
    <property type="entry name" value="PRK09344.1-2"/>
    <property type="match status" value="1"/>
</dbReference>
<dbReference type="GO" id="GO:0006094">
    <property type="term" value="P:gluconeogenesis"/>
    <property type="evidence" value="ECO:0007669"/>
    <property type="project" value="UniProtKB-UniRule"/>
</dbReference>
<feature type="binding site" evidence="10">
    <location>
        <position position="197"/>
    </location>
    <ligand>
        <name>substrate</name>
    </ligand>
</feature>
<dbReference type="InterPro" id="IPR008210">
    <property type="entry name" value="PEP_carboxykinase_N"/>
</dbReference>
<organism evidence="11 12">
    <name type="scientific">Paenibacillus popilliae ATCC 14706</name>
    <dbReference type="NCBI Taxonomy" id="1212764"/>
    <lineage>
        <taxon>Bacteria</taxon>
        <taxon>Bacillati</taxon>
        <taxon>Bacillota</taxon>
        <taxon>Bacilli</taxon>
        <taxon>Bacillales</taxon>
        <taxon>Paenibacillaceae</taxon>
        <taxon>Paenibacillus</taxon>
    </lineage>
</organism>
<feature type="binding site" evidence="10">
    <location>
        <position position="56"/>
    </location>
    <ligand>
        <name>substrate</name>
    </ligand>
</feature>
<keyword evidence="10" id="KW-0479">Metal-binding</keyword>
<dbReference type="Gene3D" id="2.170.8.10">
    <property type="entry name" value="Phosphoenolpyruvate Carboxykinase, domain 2"/>
    <property type="match status" value="1"/>
</dbReference>
<keyword evidence="5 10" id="KW-0547">Nucleotide-binding</keyword>
<evidence type="ECO:0000256" key="6">
    <source>
        <dbReference type="ARBA" id="ARBA00022793"/>
    </source>
</evidence>
<feature type="binding site" evidence="10">
    <location>
        <position position="216"/>
    </location>
    <ligand>
        <name>Mn(2+)</name>
        <dbReference type="ChEBI" id="CHEBI:29035"/>
    </ligand>
</feature>
<evidence type="ECO:0000313" key="12">
    <source>
        <dbReference type="Proteomes" id="UP000029453"/>
    </source>
</evidence>
<keyword evidence="11" id="KW-0670">Pyruvate</keyword>
<feature type="binding site" evidence="10">
    <location>
        <position position="281"/>
    </location>
    <ligand>
        <name>ATP</name>
        <dbReference type="ChEBI" id="CHEBI:30616"/>
    </ligand>
</feature>
<feature type="binding site" evidence="10">
    <location>
        <position position="443"/>
    </location>
    <ligand>
        <name>ATP</name>
        <dbReference type="ChEBI" id="CHEBI:30616"/>
    </ligand>
</feature>
<keyword evidence="11" id="KW-0808">Transferase</keyword>
<dbReference type="InterPro" id="IPR015994">
    <property type="entry name" value="PEPCK_ATP_CS"/>
</dbReference>
<dbReference type="UniPathway" id="UPA00138"/>
<evidence type="ECO:0000256" key="7">
    <source>
        <dbReference type="ARBA" id="ARBA00022840"/>
    </source>
</evidence>
<comment type="similarity">
    <text evidence="2 10">Belongs to the phosphoenolpyruvate carboxykinase (ATP) family.</text>
</comment>
<comment type="cofactor">
    <cofactor evidence="10">
        <name>Mn(2+)</name>
        <dbReference type="ChEBI" id="CHEBI:29035"/>
    </cofactor>
    <text evidence="10">Binds 1 Mn(2+) ion per subunit.</text>
</comment>
<dbReference type="CDD" id="cd00484">
    <property type="entry name" value="PEPCK_ATP"/>
    <property type="match status" value="1"/>
</dbReference>
<dbReference type="SUPFAM" id="SSF68923">
    <property type="entry name" value="PEP carboxykinase N-terminal domain"/>
    <property type="match status" value="1"/>
</dbReference>
<keyword evidence="6 10" id="KW-0210">Decarboxylase</keyword>
<reference evidence="11 12" key="1">
    <citation type="submission" date="2012-10" db="EMBL/GenBank/DDBJ databases">
        <title>Draft Genome Sequence of Paenibacillus popilliae ATCC 14706T.</title>
        <authorList>
            <person name="Iiyama K."/>
            <person name="Mori K."/>
            <person name="Mon H."/>
            <person name="Chieda Y."/>
            <person name="Lee J.M."/>
            <person name="Kusakabe T."/>
            <person name="Tashiro K."/>
            <person name="Asano S."/>
            <person name="Yasunaga-Aoki C."/>
            <person name="Shimizu S."/>
        </authorList>
    </citation>
    <scope>NUCLEOTIDE SEQUENCE [LARGE SCALE GENOMIC DNA]</scope>
    <source>
        <strain evidence="11 12">ATCC 14706</strain>
    </source>
</reference>
<dbReference type="GO" id="GO:0004612">
    <property type="term" value="F:phosphoenolpyruvate carboxykinase (ATP) activity"/>
    <property type="evidence" value="ECO:0007669"/>
    <property type="project" value="UniProtKB-UniRule"/>
</dbReference>
<dbReference type="GO" id="GO:0046872">
    <property type="term" value="F:metal ion binding"/>
    <property type="evidence" value="ECO:0007669"/>
    <property type="project" value="UniProtKB-KW"/>
</dbReference>
<comment type="catalytic activity">
    <reaction evidence="9 10">
        <text>oxaloacetate + ATP = phosphoenolpyruvate + ADP + CO2</text>
        <dbReference type="Rhea" id="RHEA:18617"/>
        <dbReference type="ChEBI" id="CHEBI:16452"/>
        <dbReference type="ChEBI" id="CHEBI:16526"/>
        <dbReference type="ChEBI" id="CHEBI:30616"/>
        <dbReference type="ChEBI" id="CHEBI:58702"/>
        <dbReference type="ChEBI" id="CHEBI:456216"/>
        <dbReference type="EC" id="4.1.1.49"/>
    </reaction>
</comment>